<reference evidence="3 4" key="1">
    <citation type="submission" date="2016-10" db="EMBL/GenBank/DDBJ databases">
        <authorList>
            <person name="de Groot N.N."/>
        </authorList>
    </citation>
    <scope>NUCLEOTIDE SEQUENCE [LARGE SCALE GENOMIC DNA]</scope>
    <source>
        <strain evidence="3 4">ASO4-2</strain>
    </source>
</reference>
<keyword evidence="4" id="KW-1185">Reference proteome</keyword>
<name>A0A1G6E9C8_9BACT</name>
<gene>
    <name evidence="3" type="ORF">SAMN05660653_02655</name>
</gene>
<dbReference type="Gene3D" id="3.40.30.10">
    <property type="entry name" value="Glutaredoxin"/>
    <property type="match status" value="1"/>
</dbReference>
<dbReference type="GO" id="GO:0015035">
    <property type="term" value="F:protein-disulfide reductase activity"/>
    <property type="evidence" value="ECO:0007669"/>
    <property type="project" value="TreeGrafter"/>
</dbReference>
<dbReference type="AlphaFoldDB" id="A0A1G6E9C8"/>
<evidence type="ECO:0000313" key="4">
    <source>
        <dbReference type="Proteomes" id="UP000198771"/>
    </source>
</evidence>
<evidence type="ECO:0000259" key="2">
    <source>
        <dbReference type="Pfam" id="PF00085"/>
    </source>
</evidence>
<organism evidence="3 4">
    <name type="scientific">Desulfonatronum thiosulfatophilum</name>
    <dbReference type="NCBI Taxonomy" id="617002"/>
    <lineage>
        <taxon>Bacteria</taxon>
        <taxon>Pseudomonadati</taxon>
        <taxon>Thermodesulfobacteriota</taxon>
        <taxon>Desulfovibrionia</taxon>
        <taxon>Desulfovibrionales</taxon>
        <taxon>Desulfonatronaceae</taxon>
        <taxon>Desulfonatronum</taxon>
    </lineage>
</organism>
<dbReference type="EMBL" id="FMXO01000016">
    <property type="protein sequence ID" value="SDB53555.1"/>
    <property type="molecule type" value="Genomic_DNA"/>
</dbReference>
<evidence type="ECO:0000256" key="1">
    <source>
        <dbReference type="SAM" id="Phobius"/>
    </source>
</evidence>
<feature type="domain" description="Thioredoxin" evidence="2">
    <location>
        <begin position="68"/>
        <end position="147"/>
    </location>
</feature>
<accession>A0A1G6E9C8</accession>
<dbReference type="GO" id="GO:0045454">
    <property type="term" value="P:cell redox homeostasis"/>
    <property type="evidence" value="ECO:0007669"/>
    <property type="project" value="TreeGrafter"/>
</dbReference>
<sequence length="160" mass="17828">MSSKTIIGIVVVLVALLGTIVLIHQHQADQLNDTAAVDLQSLGEQSAHESNIELDQSLLPGNPSPLPRLVDLGADNCLPCKMMAPILQELKVEYAHLFATHFIDVWKNPAAGRQFSVRMIPTQIFYDAEGKELFRHEGFMSKQDILRQWRRLGIEVEATG</sequence>
<evidence type="ECO:0000313" key="3">
    <source>
        <dbReference type="EMBL" id="SDB53555.1"/>
    </source>
</evidence>
<proteinExistence type="predicted"/>
<protein>
    <submittedName>
        <fullName evidence="3">Thioredoxin</fullName>
    </submittedName>
</protein>
<dbReference type="PANTHER" id="PTHR45663:SF11">
    <property type="entry name" value="GEO12009P1"/>
    <property type="match status" value="1"/>
</dbReference>
<keyword evidence="1" id="KW-1133">Transmembrane helix</keyword>
<keyword evidence="1" id="KW-0812">Transmembrane</keyword>
<dbReference type="GO" id="GO:0005829">
    <property type="term" value="C:cytosol"/>
    <property type="evidence" value="ECO:0007669"/>
    <property type="project" value="TreeGrafter"/>
</dbReference>
<dbReference type="Proteomes" id="UP000198771">
    <property type="component" value="Unassembled WGS sequence"/>
</dbReference>
<dbReference type="InterPro" id="IPR036249">
    <property type="entry name" value="Thioredoxin-like_sf"/>
</dbReference>
<dbReference type="OrthoDB" id="9790390at2"/>
<dbReference type="Pfam" id="PF00085">
    <property type="entry name" value="Thioredoxin"/>
    <property type="match status" value="1"/>
</dbReference>
<dbReference type="InterPro" id="IPR013766">
    <property type="entry name" value="Thioredoxin_domain"/>
</dbReference>
<dbReference type="STRING" id="617002.SAMN05660653_02655"/>
<keyword evidence="1" id="KW-0472">Membrane</keyword>
<dbReference type="CDD" id="cd02947">
    <property type="entry name" value="TRX_family"/>
    <property type="match status" value="1"/>
</dbReference>
<dbReference type="RefSeq" id="WP_092122729.1">
    <property type="nucleotide sequence ID" value="NZ_FMXO01000016.1"/>
</dbReference>
<dbReference type="SUPFAM" id="SSF52833">
    <property type="entry name" value="Thioredoxin-like"/>
    <property type="match status" value="1"/>
</dbReference>
<dbReference type="PANTHER" id="PTHR45663">
    <property type="entry name" value="GEO12009P1"/>
    <property type="match status" value="1"/>
</dbReference>
<feature type="transmembrane region" description="Helical" evidence="1">
    <location>
        <begin position="6"/>
        <end position="23"/>
    </location>
</feature>